<dbReference type="EMBL" id="AP027452">
    <property type="protein sequence ID" value="BDY28404.1"/>
    <property type="molecule type" value="Genomic_DNA"/>
</dbReference>
<gene>
    <name evidence="1" type="ORF">hbim_02338</name>
</gene>
<evidence type="ECO:0000313" key="1">
    <source>
        <dbReference type="EMBL" id="BDY28404.1"/>
    </source>
</evidence>
<reference evidence="1" key="1">
    <citation type="submission" date="2023-03" db="EMBL/GenBank/DDBJ databases">
        <title>Draft genome sequence of a Mycolicibacterium mageritense strain H4_3_1 isolated from a hybrid biological-inorganic system reactor.</title>
        <authorList>
            <person name="Feng X."/>
            <person name="Kazama D."/>
            <person name="Sato K."/>
            <person name="Kobayashi H."/>
        </authorList>
    </citation>
    <scope>NUCLEOTIDE SEQUENCE</scope>
    <source>
        <strain evidence="1">H4_3_1</strain>
    </source>
</reference>
<dbReference type="AlphaFoldDB" id="A0AAI8XKD0"/>
<sequence length="29" mass="3333">MRMVLLGEGARLGREDHMENKSLVAPHER</sequence>
<proteinExistence type="predicted"/>
<accession>A0AAI8XKD0</accession>
<protein>
    <submittedName>
        <fullName evidence="1">Uncharacterized protein</fullName>
    </submittedName>
</protein>
<evidence type="ECO:0000313" key="2">
    <source>
        <dbReference type="Proteomes" id="UP001241092"/>
    </source>
</evidence>
<dbReference type="Proteomes" id="UP001241092">
    <property type="component" value="Chromosome"/>
</dbReference>
<name>A0AAI8XKD0_MYCME</name>
<organism evidence="1 2">
    <name type="scientific">Mycolicibacterium mageritense</name>
    <name type="common">Mycobacterium mageritense</name>
    <dbReference type="NCBI Taxonomy" id="53462"/>
    <lineage>
        <taxon>Bacteria</taxon>
        <taxon>Bacillati</taxon>
        <taxon>Actinomycetota</taxon>
        <taxon>Actinomycetes</taxon>
        <taxon>Mycobacteriales</taxon>
        <taxon>Mycobacteriaceae</taxon>
        <taxon>Mycolicibacterium</taxon>
    </lineage>
</organism>